<reference evidence="2" key="1">
    <citation type="submission" date="2017-02" db="UniProtKB">
        <authorList>
            <consortium name="WormBaseParasite"/>
        </authorList>
    </citation>
    <scope>IDENTIFICATION</scope>
</reference>
<dbReference type="Proteomes" id="UP000036681">
    <property type="component" value="Unplaced"/>
</dbReference>
<keyword evidence="1" id="KW-1185">Reference proteome</keyword>
<dbReference type="WBParaSite" id="ALUE_0002324801-mRNA-1">
    <property type="protein sequence ID" value="ALUE_0002324801-mRNA-1"/>
    <property type="gene ID" value="ALUE_0002324801"/>
</dbReference>
<sequence>MPKMPPHKFEFEAISTTEGPFEALNNGLHTLSLRHALKLVVKSLVAATNSSCAMIDTGYL</sequence>
<proteinExistence type="predicted"/>
<accession>A0A0M3IWX0</accession>
<protein>
    <submittedName>
        <fullName evidence="2">MBL fold metallo-hydrolase</fullName>
    </submittedName>
</protein>
<dbReference type="AlphaFoldDB" id="A0A0M3IWX0"/>
<name>A0A0M3IWX0_ASCLU</name>
<organism evidence="1 2">
    <name type="scientific">Ascaris lumbricoides</name>
    <name type="common">Giant roundworm</name>
    <dbReference type="NCBI Taxonomy" id="6252"/>
    <lineage>
        <taxon>Eukaryota</taxon>
        <taxon>Metazoa</taxon>
        <taxon>Ecdysozoa</taxon>
        <taxon>Nematoda</taxon>
        <taxon>Chromadorea</taxon>
        <taxon>Rhabditida</taxon>
        <taxon>Spirurina</taxon>
        <taxon>Ascaridomorpha</taxon>
        <taxon>Ascaridoidea</taxon>
        <taxon>Ascarididae</taxon>
        <taxon>Ascaris</taxon>
    </lineage>
</organism>
<evidence type="ECO:0000313" key="1">
    <source>
        <dbReference type="Proteomes" id="UP000036681"/>
    </source>
</evidence>
<evidence type="ECO:0000313" key="2">
    <source>
        <dbReference type="WBParaSite" id="ALUE_0002324801-mRNA-1"/>
    </source>
</evidence>